<evidence type="ECO:0000313" key="2">
    <source>
        <dbReference type="EMBL" id="MDQ0200327.1"/>
    </source>
</evidence>
<keyword evidence="3" id="KW-1185">Reference proteome</keyword>
<gene>
    <name evidence="2" type="ORF">J2S10_003516</name>
</gene>
<dbReference type="Proteomes" id="UP001224122">
    <property type="component" value="Unassembled WGS sequence"/>
</dbReference>
<evidence type="ECO:0000259" key="1">
    <source>
        <dbReference type="Pfam" id="PF00391"/>
    </source>
</evidence>
<comment type="caution">
    <text evidence="2">The sequence shown here is derived from an EMBL/GenBank/DDBJ whole genome shotgun (WGS) entry which is preliminary data.</text>
</comment>
<evidence type="ECO:0000313" key="3">
    <source>
        <dbReference type="Proteomes" id="UP001224122"/>
    </source>
</evidence>
<dbReference type="Pfam" id="PF00391">
    <property type="entry name" value="PEP-utilizers"/>
    <property type="match status" value="1"/>
</dbReference>
<proteinExistence type="predicted"/>
<dbReference type="SUPFAM" id="SSF52009">
    <property type="entry name" value="Phosphohistidine domain"/>
    <property type="match status" value="1"/>
</dbReference>
<protein>
    <submittedName>
        <fullName evidence="2">Phosphohistidine swiveling domain-containing protein</fullName>
    </submittedName>
</protein>
<dbReference type="Gene3D" id="3.50.30.10">
    <property type="entry name" value="Phosphohistidine domain"/>
    <property type="match status" value="1"/>
</dbReference>
<accession>A0ABT9XXN0</accession>
<dbReference type="InterPro" id="IPR036637">
    <property type="entry name" value="Phosphohistidine_dom_sf"/>
</dbReference>
<name>A0ABT9XXN0_9BACI</name>
<feature type="domain" description="PEP-utilising enzyme mobile" evidence="1">
    <location>
        <begin position="4"/>
        <end position="33"/>
    </location>
</feature>
<reference evidence="2 3" key="1">
    <citation type="submission" date="2023-07" db="EMBL/GenBank/DDBJ databases">
        <title>Genomic Encyclopedia of Type Strains, Phase IV (KMG-IV): sequencing the most valuable type-strain genomes for metagenomic binning, comparative biology and taxonomic classification.</title>
        <authorList>
            <person name="Goeker M."/>
        </authorList>
    </citation>
    <scope>NUCLEOTIDE SEQUENCE [LARGE SCALE GENOMIC DNA]</scope>
    <source>
        <strain evidence="2 3">DSM 27594</strain>
    </source>
</reference>
<sequence>MPLEYGIPAVVGIEKATEMIKNGANIRVDGTNGFVQLLDGDSRK</sequence>
<dbReference type="InterPro" id="IPR008279">
    <property type="entry name" value="PEP-util_enz_mobile_dom"/>
</dbReference>
<dbReference type="EMBL" id="JAUSTW010000006">
    <property type="protein sequence ID" value="MDQ0200327.1"/>
    <property type="molecule type" value="Genomic_DNA"/>
</dbReference>
<organism evidence="2 3">
    <name type="scientific">Neobacillus ginsengisoli</name>
    <dbReference type="NCBI Taxonomy" id="904295"/>
    <lineage>
        <taxon>Bacteria</taxon>
        <taxon>Bacillati</taxon>
        <taxon>Bacillota</taxon>
        <taxon>Bacilli</taxon>
        <taxon>Bacillales</taxon>
        <taxon>Bacillaceae</taxon>
        <taxon>Neobacillus</taxon>
    </lineage>
</organism>